<dbReference type="AlphaFoldDB" id="A0AAN9U5W8"/>
<dbReference type="PANTHER" id="PTHR42973">
    <property type="entry name" value="BINDING OXIDOREDUCTASE, PUTATIVE (AFU_ORTHOLOGUE AFUA_1G17690)-RELATED"/>
    <property type="match status" value="1"/>
</dbReference>
<keyword evidence="5" id="KW-1133">Transmembrane helix</keyword>
<feature type="transmembrane region" description="Helical" evidence="5">
    <location>
        <begin position="93"/>
        <end position="115"/>
    </location>
</feature>
<keyword evidence="2" id="KW-0285">Flavoprotein</keyword>
<evidence type="ECO:0000256" key="5">
    <source>
        <dbReference type="SAM" id="Phobius"/>
    </source>
</evidence>
<name>A0AAN9U5W8_9PEZI</name>
<organism evidence="6 7">
    <name type="scientific">Cytospora paraplurivora</name>
    <dbReference type="NCBI Taxonomy" id="2898453"/>
    <lineage>
        <taxon>Eukaryota</taxon>
        <taxon>Fungi</taxon>
        <taxon>Dikarya</taxon>
        <taxon>Ascomycota</taxon>
        <taxon>Pezizomycotina</taxon>
        <taxon>Sordariomycetes</taxon>
        <taxon>Sordariomycetidae</taxon>
        <taxon>Diaporthales</taxon>
        <taxon>Cytosporaceae</taxon>
        <taxon>Cytospora</taxon>
    </lineage>
</organism>
<dbReference type="InterPro" id="IPR036318">
    <property type="entry name" value="FAD-bd_PCMH-like_sf"/>
</dbReference>
<accession>A0AAN9U5W8</accession>
<evidence type="ECO:0000256" key="4">
    <source>
        <dbReference type="ARBA" id="ARBA00023002"/>
    </source>
</evidence>
<gene>
    <name evidence="6" type="ORF">SLS53_009066</name>
</gene>
<dbReference type="Proteomes" id="UP001320245">
    <property type="component" value="Unassembled WGS sequence"/>
</dbReference>
<protein>
    <recommendedName>
        <fullName evidence="8">Berberine/berberine-like domain-containing protein</fullName>
    </recommendedName>
</protein>
<dbReference type="GO" id="GO:0016491">
    <property type="term" value="F:oxidoreductase activity"/>
    <property type="evidence" value="ECO:0007669"/>
    <property type="project" value="UniProtKB-KW"/>
</dbReference>
<dbReference type="PANTHER" id="PTHR42973:SF13">
    <property type="entry name" value="FAD-BINDING PCMH-TYPE DOMAIN-CONTAINING PROTEIN"/>
    <property type="match status" value="1"/>
</dbReference>
<dbReference type="InterPro" id="IPR050416">
    <property type="entry name" value="FAD-linked_Oxidoreductase"/>
</dbReference>
<dbReference type="GO" id="GO:0050660">
    <property type="term" value="F:flavin adenine dinucleotide binding"/>
    <property type="evidence" value="ECO:0007669"/>
    <property type="project" value="InterPro"/>
</dbReference>
<reference evidence="6 7" key="1">
    <citation type="journal article" date="2023" name="PLoS ONE">
        <title>Cytospora paraplurivora sp. nov. isolated from orchards with fruit tree decline syndrome in Ontario, Canada.</title>
        <authorList>
            <person name="Ilyukhin E."/>
            <person name="Nguyen H.D.T."/>
            <person name="Castle A.J."/>
            <person name="Ellouze W."/>
        </authorList>
    </citation>
    <scope>NUCLEOTIDE SEQUENCE [LARGE SCALE GENOMIC DNA]</scope>
    <source>
        <strain evidence="6 7">FDS-564</strain>
    </source>
</reference>
<dbReference type="SUPFAM" id="SSF56176">
    <property type="entry name" value="FAD-binding/transporter-associated domain-like"/>
    <property type="match status" value="1"/>
</dbReference>
<dbReference type="Gene3D" id="3.40.462.20">
    <property type="match status" value="1"/>
</dbReference>
<keyword evidence="5" id="KW-0812">Transmembrane</keyword>
<evidence type="ECO:0000313" key="7">
    <source>
        <dbReference type="Proteomes" id="UP001320245"/>
    </source>
</evidence>
<dbReference type="EMBL" id="JAJSPL020000063">
    <property type="protein sequence ID" value="KAK7730366.1"/>
    <property type="molecule type" value="Genomic_DNA"/>
</dbReference>
<keyword evidence="3" id="KW-0274">FAD</keyword>
<keyword evidence="5" id="KW-0472">Membrane</keyword>
<evidence type="ECO:0000256" key="2">
    <source>
        <dbReference type="ARBA" id="ARBA00022630"/>
    </source>
</evidence>
<evidence type="ECO:0000313" key="6">
    <source>
        <dbReference type="EMBL" id="KAK7730366.1"/>
    </source>
</evidence>
<evidence type="ECO:0000256" key="3">
    <source>
        <dbReference type="ARBA" id="ARBA00022827"/>
    </source>
</evidence>
<evidence type="ECO:0000256" key="1">
    <source>
        <dbReference type="ARBA" id="ARBA00005466"/>
    </source>
</evidence>
<comment type="caution">
    <text evidence="6">The sequence shown here is derived from an EMBL/GenBank/DDBJ whole genome shotgun (WGS) entry which is preliminary data.</text>
</comment>
<sequence>MGTKGVHISLTRFNQVVLSDDESTAEIGFGLTWAEVYQKLDGTGAYNVVLPNGTITTASSDKNPDLFFALKGGLNRFAIVTSAVYKTHPQDKIYIILTIEGISGLVFTPVVLFFYDGEDPGDSFVAFDDILATIDTVLVQSFSDFVGAQAVELLTNPRGTSHTVSVSSLTSTLLDAVKTQVEDLTKKQLLHSGSLVTVDVDPFLQYGQYSTDSAYPHADSPLPISLYVAWDLATADDFWKNATKSAIASIKKVAVQEGVFKDTFTSYPNYAIAGTTAEELYGTNTARLRSIRQSIDPDQVMQLAGGFDLL</sequence>
<dbReference type="InterPro" id="IPR016169">
    <property type="entry name" value="FAD-bd_PCMH_sub2"/>
</dbReference>
<dbReference type="Gene3D" id="3.30.465.10">
    <property type="match status" value="3"/>
</dbReference>
<evidence type="ECO:0008006" key="8">
    <source>
        <dbReference type="Google" id="ProtNLM"/>
    </source>
</evidence>
<keyword evidence="4" id="KW-0560">Oxidoreductase</keyword>
<keyword evidence="7" id="KW-1185">Reference proteome</keyword>
<comment type="similarity">
    <text evidence="1">Belongs to the oxygen-dependent FAD-linked oxidoreductase family.</text>
</comment>
<proteinExistence type="inferred from homology"/>